<dbReference type="PRINTS" id="PR00420">
    <property type="entry name" value="RNGMNOXGNASE"/>
</dbReference>
<evidence type="ECO:0008006" key="10">
    <source>
        <dbReference type="Google" id="ProtNLM"/>
    </source>
</evidence>
<dbReference type="InterPro" id="IPR012941">
    <property type="entry name" value="Phe_hydrox_C_dim_dom"/>
</dbReference>
<dbReference type="PANTHER" id="PTHR43004:SF10">
    <property type="entry name" value="2-MONOOXYGENASE, PUTATIVE (AFU_ORTHOLOGUE AFUA_6G11480)-RELATED"/>
    <property type="match status" value="1"/>
</dbReference>
<accession>A0A3D8SH44</accession>
<dbReference type="GO" id="GO:0016709">
    <property type="term" value="F:oxidoreductase activity, acting on paired donors, with incorporation or reduction of molecular oxygen, NAD(P)H as one donor, and incorporation of one atom of oxygen"/>
    <property type="evidence" value="ECO:0007669"/>
    <property type="project" value="UniProtKB-ARBA"/>
</dbReference>
<feature type="compositionally biased region" description="Polar residues" evidence="5">
    <location>
        <begin position="378"/>
        <end position="387"/>
    </location>
</feature>
<evidence type="ECO:0000259" key="6">
    <source>
        <dbReference type="Pfam" id="PF01494"/>
    </source>
</evidence>
<keyword evidence="9" id="KW-1185">Reference proteome</keyword>
<dbReference type="Gene3D" id="3.30.9.10">
    <property type="entry name" value="D-Amino Acid Oxidase, subunit A, domain 2"/>
    <property type="match status" value="1"/>
</dbReference>
<evidence type="ECO:0000256" key="1">
    <source>
        <dbReference type="ARBA" id="ARBA00007801"/>
    </source>
</evidence>
<dbReference type="GO" id="GO:0071949">
    <property type="term" value="F:FAD binding"/>
    <property type="evidence" value="ECO:0007669"/>
    <property type="project" value="InterPro"/>
</dbReference>
<dbReference type="NCBIfam" id="NF006144">
    <property type="entry name" value="PRK08294.1"/>
    <property type="match status" value="1"/>
</dbReference>
<dbReference type="SUPFAM" id="SSF51905">
    <property type="entry name" value="FAD/NAD(P)-binding domain"/>
    <property type="match status" value="1"/>
</dbReference>
<dbReference type="Gene3D" id="3.50.50.60">
    <property type="entry name" value="FAD/NAD(P)-binding domain"/>
    <property type="match status" value="1"/>
</dbReference>
<comment type="caution">
    <text evidence="8">The sequence shown here is derived from an EMBL/GenBank/DDBJ whole genome shotgun (WGS) entry which is preliminary data.</text>
</comment>
<organism evidence="8 9">
    <name type="scientific">Coleophoma crateriformis</name>
    <dbReference type="NCBI Taxonomy" id="565419"/>
    <lineage>
        <taxon>Eukaryota</taxon>
        <taxon>Fungi</taxon>
        <taxon>Dikarya</taxon>
        <taxon>Ascomycota</taxon>
        <taxon>Pezizomycotina</taxon>
        <taxon>Leotiomycetes</taxon>
        <taxon>Helotiales</taxon>
        <taxon>Dermateaceae</taxon>
        <taxon>Coleophoma</taxon>
    </lineage>
</organism>
<feature type="domain" description="Phenol hydroxylase-like C-terminal dimerisation" evidence="7">
    <location>
        <begin position="409"/>
        <end position="603"/>
    </location>
</feature>
<dbReference type="Pfam" id="PF01494">
    <property type="entry name" value="FAD_binding_3"/>
    <property type="match status" value="1"/>
</dbReference>
<evidence type="ECO:0000259" key="7">
    <source>
        <dbReference type="Pfam" id="PF07976"/>
    </source>
</evidence>
<dbReference type="Gene3D" id="3.40.30.20">
    <property type="match status" value="1"/>
</dbReference>
<gene>
    <name evidence="8" type="ORF">BP5796_03917</name>
</gene>
<name>A0A3D8SH44_9HELO</name>
<keyword evidence="4" id="KW-0560">Oxidoreductase</keyword>
<keyword evidence="2" id="KW-0285">Flavoprotein</keyword>
<proteinExistence type="inferred from homology"/>
<dbReference type="InterPro" id="IPR050641">
    <property type="entry name" value="RIFMO-like"/>
</dbReference>
<comment type="similarity">
    <text evidence="1">Belongs to the PheA/TfdB FAD monooxygenase family.</text>
</comment>
<dbReference type="InterPro" id="IPR036249">
    <property type="entry name" value="Thioredoxin-like_sf"/>
</dbReference>
<feature type="compositionally biased region" description="Low complexity" evidence="5">
    <location>
        <begin position="364"/>
        <end position="377"/>
    </location>
</feature>
<dbReference type="SUPFAM" id="SSF52833">
    <property type="entry name" value="Thioredoxin-like"/>
    <property type="match status" value="1"/>
</dbReference>
<evidence type="ECO:0000313" key="9">
    <source>
        <dbReference type="Proteomes" id="UP000256328"/>
    </source>
</evidence>
<dbReference type="InterPro" id="IPR036188">
    <property type="entry name" value="FAD/NAD-bd_sf"/>
</dbReference>
<evidence type="ECO:0000256" key="4">
    <source>
        <dbReference type="ARBA" id="ARBA00023002"/>
    </source>
</evidence>
<feature type="region of interest" description="Disordered" evidence="5">
    <location>
        <begin position="364"/>
        <end position="389"/>
    </location>
</feature>
<dbReference type="OrthoDB" id="1716816at2759"/>
<dbReference type="Pfam" id="PF07976">
    <property type="entry name" value="Phe_hydrox_dim"/>
    <property type="match status" value="1"/>
</dbReference>
<dbReference type="InterPro" id="IPR002938">
    <property type="entry name" value="FAD-bd"/>
</dbReference>
<sequence length="604" mass="66757">MAQKVNVLICGSGSAGLCAGLWLSKYGIPCTILDSRSEAMKMGQADGVQCRTVEVFDSFGLAEELLREACHILEDTFWTDDGHGRIVRTRSTCDTEPGLSIHPHVILNQARVNGLMIEAMGKLGQGVSYGYLVKSVAVDREKVDEEDSYPITVVTEKDGKEELFHANYVLGCDGAHSAVRRSLGFRMIGDSTDSVWGVMDIYPLTNFPDIRKKCIIHSSSGTILIIPREGGSLCRFYIQLPPGTNAKSLTLEDLYRRARDIFSPYEMDFAENFWWSAYSIGQRLADRFEESNRVFLLGDACHTHSPKAGQGMNTSLQDGYNIGWKLGSILSGLSPPSLLQTYVSERHKVAHELITFDQNLTSILSSSSSPSSPTTTTKDAPQTNGTSKSEKFTEMFLQSARYTAGLTASYNESVVVKVTASQKSLASKVDVGMRFATTQVVRWCDAKAMQIVKALPADGRWRIVVLGGDIFSERSRERLHALTRYLSSPESPISIHTPAGKDIDSFIETLLVLSGPRLEVEQDQIPSFFFPVSGKWGMKDLHKVFFDDESYNSGHGHAYDFYGTDPREGAVIVVRPDQYVSMVTSLDDHAGLGKFFAGFSMKQR</sequence>
<reference evidence="8 9" key="1">
    <citation type="journal article" date="2018" name="IMA Fungus">
        <title>IMA Genome-F 9: Draft genome sequence of Annulohypoxylon stygium, Aspergillus mulundensis, Berkeleyomyces basicola (syn. Thielaviopsis basicola), Ceratocystis smalleyi, two Cercospora beticola strains, Coleophoma cylindrospora, Fusarium fracticaudum, Phialophora cf. hyalina, and Morchella septimelata.</title>
        <authorList>
            <person name="Wingfield B.D."/>
            <person name="Bills G.F."/>
            <person name="Dong Y."/>
            <person name="Huang W."/>
            <person name="Nel W.J."/>
            <person name="Swalarsk-Parry B.S."/>
            <person name="Vaghefi N."/>
            <person name="Wilken P.M."/>
            <person name="An Z."/>
            <person name="de Beer Z.W."/>
            <person name="De Vos L."/>
            <person name="Chen L."/>
            <person name="Duong T.A."/>
            <person name="Gao Y."/>
            <person name="Hammerbacher A."/>
            <person name="Kikkert J.R."/>
            <person name="Li Y."/>
            <person name="Li H."/>
            <person name="Li K."/>
            <person name="Li Q."/>
            <person name="Liu X."/>
            <person name="Ma X."/>
            <person name="Naidoo K."/>
            <person name="Pethybridge S.J."/>
            <person name="Sun J."/>
            <person name="Steenkamp E.T."/>
            <person name="van der Nest M.A."/>
            <person name="van Wyk S."/>
            <person name="Wingfield M.J."/>
            <person name="Xiong C."/>
            <person name="Yue Q."/>
            <person name="Zhang X."/>
        </authorList>
    </citation>
    <scope>NUCLEOTIDE SEQUENCE [LARGE SCALE GENOMIC DNA]</scope>
    <source>
        <strain evidence="8 9">BP5796</strain>
    </source>
</reference>
<dbReference type="PANTHER" id="PTHR43004">
    <property type="entry name" value="TRK SYSTEM POTASSIUM UPTAKE PROTEIN"/>
    <property type="match status" value="1"/>
</dbReference>
<dbReference type="CDD" id="cd02979">
    <property type="entry name" value="PHOX_C"/>
    <property type="match status" value="1"/>
</dbReference>
<protein>
    <recommendedName>
        <fullName evidence="10">Phenol 2-monooxygenase</fullName>
    </recommendedName>
</protein>
<evidence type="ECO:0000256" key="2">
    <source>
        <dbReference type="ARBA" id="ARBA00022630"/>
    </source>
</evidence>
<dbReference type="AlphaFoldDB" id="A0A3D8SH44"/>
<dbReference type="Proteomes" id="UP000256328">
    <property type="component" value="Unassembled WGS sequence"/>
</dbReference>
<dbReference type="EMBL" id="PDLN01000005">
    <property type="protein sequence ID" value="RDW85592.1"/>
    <property type="molecule type" value="Genomic_DNA"/>
</dbReference>
<dbReference type="InterPro" id="IPR038220">
    <property type="entry name" value="PHOX_C_sf"/>
</dbReference>
<feature type="domain" description="FAD-binding" evidence="6">
    <location>
        <begin position="4"/>
        <end position="356"/>
    </location>
</feature>
<evidence type="ECO:0000256" key="5">
    <source>
        <dbReference type="SAM" id="MobiDB-lite"/>
    </source>
</evidence>
<evidence type="ECO:0000256" key="3">
    <source>
        <dbReference type="ARBA" id="ARBA00022827"/>
    </source>
</evidence>
<evidence type="ECO:0000313" key="8">
    <source>
        <dbReference type="EMBL" id="RDW85592.1"/>
    </source>
</evidence>
<dbReference type="SUPFAM" id="SSF54373">
    <property type="entry name" value="FAD-linked reductases, C-terminal domain"/>
    <property type="match status" value="1"/>
</dbReference>
<keyword evidence="3" id="KW-0274">FAD</keyword>